<feature type="domain" description="Zn(2)-C6 fungal-type" evidence="1">
    <location>
        <begin position="20"/>
        <end position="51"/>
    </location>
</feature>
<dbReference type="Gene3D" id="4.10.240.10">
    <property type="entry name" value="Zn(2)-C6 fungal-type DNA-binding domain"/>
    <property type="match status" value="2"/>
</dbReference>
<dbReference type="EMBL" id="JARKIF010000036">
    <property type="protein sequence ID" value="KAJ7610117.1"/>
    <property type="molecule type" value="Genomic_DNA"/>
</dbReference>
<dbReference type="SUPFAM" id="SSF57701">
    <property type="entry name" value="Zn2/Cys6 DNA-binding domain"/>
    <property type="match status" value="2"/>
</dbReference>
<dbReference type="CDD" id="cd00067">
    <property type="entry name" value="GAL4"/>
    <property type="match status" value="2"/>
</dbReference>
<dbReference type="InterPro" id="IPR036864">
    <property type="entry name" value="Zn2-C6_fun-type_DNA-bd_sf"/>
</dbReference>
<sequence length="578" mass="64692">MSPAADLPQRALVGNIKNPPCTLCRKRKVRCDGLSPCTRCLRAKTPVICTFIAEPVNDRRPQLPKGAACLPCRKRKRRCDGNVPCQGCKSSRLEDCRYQYDFWTEELSTKPIWRVEKETCVANASPQRQDLDRNSDTSDDISTVLDFRLQCRRNSGPVEPTPGTLYFVFNSTPMYGTPSARVSPLCLTNELYSLRNTFLAHCWQYGLNVTLEKREALSRGETLGIIHPALVNICQLVGYFLAMPGTWIAKWGLTEGEATEARAVSRVLDSPGSSVVHLDATTSMQLHTLFNMYYAIKGDDTRRVTLAHRMQAVYLESPPDIYPDESTSEVFGLPSLAACCPHTPAGEARAAFSRMMTLEIVGMLLFREEPMFDSSLRDTFRLLMVTNATDTEMNFLHAKSALLLLDSRSLVEEWDSAYTLESTTWHKRYELLIEDLTSHLSVAKTPLLELSFIHPAQILTLKTCILMTLAALANLHSLFAPLQPSSRAQHAETIDEMALISSSFVAEDYRYFEATISLAWAVAVRSVSTGTFLPLEEVNEIDAEFDVDGLPGPSQRSLDIIRGCNATFSRWFPFVKEA</sequence>
<evidence type="ECO:0000259" key="1">
    <source>
        <dbReference type="PROSITE" id="PS50048"/>
    </source>
</evidence>
<protein>
    <recommendedName>
        <fullName evidence="1">Zn(2)-C6 fungal-type domain-containing protein</fullName>
    </recommendedName>
</protein>
<dbReference type="Pfam" id="PF00172">
    <property type="entry name" value="Zn_clus"/>
    <property type="match status" value="2"/>
</dbReference>
<organism evidence="2 3">
    <name type="scientific">Roridomyces roridus</name>
    <dbReference type="NCBI Taxonomy" id="1738132"/>
    <lineage>
        <taxon>Eukaryota</taxon>
        <taxon>Fungi</taxon>
        <taxon>Dikarya</taxon>
        <taxon>Basidiomycota</taxon>
        <taxon>Agaricomycotina</taxon>
        <taxon>Agaricomycetes</taxon>
        <taxon>Agaricomycetidae</taxon>
        <taxon>Agaricales</taxon>
        <taxon>Marasmiineae</taxon>
        <taxon>Mycenaceae</taxon>
        <taxon>Roridomyces</taxon>
    </lineage>
</organism>
<dbReference type="PROSITE" id="PS00463">
    <property type="entry name" value="ZN2_CY6_FUNGAL_1"/>
    <property type="match status" value="2"/>
</dbReference>
<dbReference type="Proteomes" id="UP001221142">
    <property type="component" value="Unassembled WGS sequence"/>
</dbReference>
<accession>A0AAD7F995</accession>
<name>A0AAD7F995_9AGAR</name>
<dbReference type="AlphaFoldDB" id="A0AAD7F995"/>
<proteinExistence type="predicted"/>
<dbReference type="GO" id="GO:0008270">
    <property type="term" value="F:zinc ion binding"/>
    <property type="evidence" value="ECO:0007669"/>
    <property type="project" value="InterPro"/>
</dbReference>
<feature type="domain" description="Zn(2)-C6 fungal-type" evidence="1">
    <location>
        <begin position="68"/>
        <end position="98"/>
    </location>
</feature>
<reference evidence="2" key="1">
    <citation type="submission" date="2023-03" db="EMBL/GenBank/DDBJ databases">
        <title>Massive genome expansion in bonnet fungi (Mycena s.s.) driven by repeated elements and novel gene families across ecological guilds.</title>
        <authorList>
            <consortium name="Lawrence Berkeley National Laboratory"/>
            <person name="Harder C.B."/>
            <person name="Miyauchi S."/>
            <person name="Viragh M."/>
            <person name="Kuo A."/>
            <person name="Thoen E."/>
            <person name="Andreopoulos B."/>
            <person name="Lu D."/>
            <person name="Skrede I."/>
            <person name="Drula E."/>
            <person name="Henrissat B."/>
            <person name="Morin E."/>
            <person name="Kohler A."/>
            <person name="Barry K."/>
            <person name="LaButti K."/>
            <person name="Morin E."/>
            <person name="Salamov A."/>
            <person name="Lipzen A."/>
            <person name="Mereny Z."/>
            <person name="Hegedus B."/>
            <person name="Baldrian P."/>
            <person name="Stursova M."/>
            <person name="Weitz H."/>
            <person name="Taylor A."/>
            <person name="Grigoriev I.V."/>
            <person name="Nagy L.G."/>
            <person name="Martin F."/>
            <person name="Kauserud H."/>
        </authorList>
    </citation>
    <scope>NUCLEOTIDE SEQUENCE</scope>
    <source>
        <strain evidence="2">9284</strain>
    </source>
</reference>
<dbReference type="SMART" id="SM00066">
    <property type="entry name" value="GAL4"/>
    <property type="match status" value="2"/>
</dbReference>
<evidence type="ECO:0000313" key="3">
    <source>
        <dbReference type="Proteomes" id="UP001221142"/>
    </source>
</evidence>
<dbReference type="InterPro" id="IPR001138">
    <property type="entry name" value="Zn2Cys6_DnaBD"/>
</dbReference>
<gene>
    <name evidence="2" type="ORF">FB45DRAFT_942775</name>
</gene>
<evidence type="ECO:0000313" key="2">
    <source>
        <dbReference type="EMBL" id="KAJ7610117.1"/>
    </source>
</evidence>
<comment type="caution">
    <text evidence="2">The sequence shown here is derived from an EMBL/GenBank/DDBJ whole genome shotgun (WGS) entry which is preliminary data.</text>
</comment>
<keyword evidence="3" id="KW-1185">Reference proteome</keyword>
<dbReference type="GO" id="GO:0000981">
    <property type="term" value="F:DNA-binding transcription factor activity, RNA polymerase II-specific"/>
    <property type="evidence" value="ECO:0007669"/>
    <property type="project" value="InterPro"/>
</dbReference>
<dbReference type="PROSITE" id="PS50048">
    <property type="entry name" value="ZN2_CY6_FUNGAL_2"/>
    <property type="match status" value="2"/>
</dbReference>